<name>W1NT73_AMBTC</name>
<reference evidence="13" key="1">
    <citation type="journal article" date="2013" name="Science">
        <title>The Amborella genome and the evolution of flowering plants.</title>
        <authorList>
            <consortium name="Amborella Genome Project"/>
        </authorList>
    </citation>
    <scope>NUCLEOTIDE SEQUENCE [LARGE SCALE GENOMIC DNA]</scope>
</reference>
<dbReference type="OrthoDB" id="9984778at2759"/>
<dbReference type="InterPro" id="IPR013083">
    <property type="entry name" value="Znf_RING/FYVE/PHD"/>
</dbReference>
<dbReference type="CDD" id="cd16461">
    <property type="entry name" value="RING-H2_EL5-like"/>
    <property type="match status" value="1"/>
</dbReference>
<dbReference type="eggNOG" id="KOG0800">
    <property type="taxonomic scope" value="Eukaryota"/>
</dbReference>
<keyword evidence="13" id="KW-1185">Reference proteome</keyword>
<feature type="transmembrane region" description="Helical" evidence="10">
    <location>
        <begin position="25"/>
        <end position="46"/>
    </location>
</feature>
<keyword evidence="10" id="KW-0472">Membrane</keyword>
<keyword evidence="5" id="KW-0479">Metal-binding</keyword>
<dbReference type="GO" id="GO:0008270">
    <property type="term" value="F:zinc ion binding"/>
    <property type="evidence" value="ECO:0007669"/>
    <property type="project" value="UniProtKB-KW"/>
</dbReference>
<comment type="catalytic activity">
    <reaction evidence="1">
        <text>S-ubiquitinyl-[E2 ubiquitin-conjugating enzyme]-L-cysteine + [acceptor protein]-L-lysine = [E2 ubiquitin-conjugating enzyme]-L-cysteine + N(6)-ubiquitinyl-[acceptor protein]-L-lysine.</text>
        <dbReference type="EC" id="2.3.2.27"/>
    </reaction>
</comment>
<feature type="domain" description="RING-type" evidence="11">
    <location>
        <begin position="113"/>
        <end position="155"/>
    </location>
</feature>
<dbReference type="Gramene" id="ERN00532">
    <property type="protein sequence ID" value="ERN00532"/>
    <property type="gene ID" value="AMTR_s00102p00069840"/>
</dbReference>
<evidence type="ECO:0000256" key="10">
    <source>
        <dbReference type="SAM" id="Phobius"/>
    </source>
</evidence>
<evidence type="ECO:0000259" key="11">
    <source>
        <dbReference type="PROSITE" id="PS50089"/>
    </source>
</evidence>
<dbReference type="Gene3D" id="3.30.40.10">
    <property type="entry name" value="Zinc/RING finger domain, C3HC4 (zinc finger)"/>
    <property type="match status" value="1"/>
</dbReference>
<keyword evidence="10" id="KW-1133">Transmembrane helix</keyword>
<keyword evidence="8" id="KW-0862">Zinc</keyword>
<dbReference type="GO" id="GO:0016567">
    <property type="term" value="P:protein ubiquitination"/>
    <property type="evidence" value="ECO:0000318"/>
    <property type="project" value="GO_Central"/>
</dbReference>
<evidence type="ECO:0000256" key="5">
    <source>
        <dbReference type="ARBA" id="ARBA00022723"/>
    </source>
</evidence>
<dbReference type="Pfam" id="PF13639">
    <property type="entry name" value="zf-RING_2"/>
    <property type="match status" value="1"/>
</dbReference>
<sequence>MQPGGPEAAPAIEHDESPSGTWNPYVISTIAMVCSVFLILSYYKLLFGCCSTCRRRFMGRNPGPVGGHSLLEDMPSSDMPSPHSRGGLDLMAVSNRMPAFQLEADLESGGTDCSVCLGELIVGEWVRRLPACRHAFHVPCIDKWFALHSSCPLCRADVRPTLLLVALQREGASGEQYHLLGTSLRPSIGLHR</sequence>
<gene>
    <name evidence="12" type="ORF">AMTR_s00102p00069840</name>
</gene>
<dbReference type="SUPFAM" id="SSF57850">
    <property type="entry name" value="RING/U-box"/>
    <property type="match status" value="1"/>
</dbReference>
<keyword evidence="6 9" id="KW-0863">Zinc-finger</keyword>
<dbReference type="InterPro" id="IPR044600">
    <property type="entry name" value="ATL1/ATL16-like"/>
</dbReference>
<dbReference type="PROSITE" id="PS50089">
    <property type="entry name" value="ZF_RING_2"/>
    <property type="match status" value="1"/>
</dbReference>
<evidence type="ECO:0000256" key="8">
    <source>
        <dbReference type="ARBA" id="ARBA00022833"/>
    </source>
</evidence>
<dbReference type="GO" id="GO:0061630">
    <property type="term" value="F:ubiquitin protein ligase activity"/>
    <property type="evidence" value="ECO:0007669"/>
    <property type="project" value="UniProtKB-EC"/>
</dbReference>
<protein>
    <recommendedName>
        <fullName evidence="3">RING-type E3 ubiquitin transferase</fullName>
        <ecNumber evidence="3">2.3.2.27</ecNumber>
    </recommendedName>
</protein>
<evidence type="ECO:0000256" key="7">
    <source>
        <dbReference type="ARBA" id="ARBA00022786"/>
    </source>
</evidence>
<keyword evidence="10" id="KW-0812">Transmembrane</keyword>
<evidence type="ECO:0000313" key="12">
    <source>
        <dbReference type="EMBL" id="ERN00532.1"/>
    </source>
</evidence>
<accession>W1NT73</accession>
<keyword evidence="4" id="KW-0808">Transferase</keyword>
<evidence type="ECO:0000256" key="2">
    <source>
        <dbReference type="ARBA" id="ARBA00004906"/>
    </source>
</evidence>
<evidence type="ECO:0000256" key="4">
    <source>
        <dbReference type="ARBA" id="ARBA00022679"/>
    </source>
</evidence>
<dbReference type="KEGG" id="atr:18428584"/>
<comment type="pathway">
    <text evidence="2">Protein modification; protein ubiquitination.</text>
</comment>
<dbReference type="AlphaFoldDB" id="W1NT73"/>
<keyword evidence="7" id="KW-0833">Ubl conjugation pathway</keyword>
<dbReference type="InterPro" id="IPR001841">
    <property type="entry name" value="Znf_RING"/>
</dbReference>
<evidence type="ECO:0000313" key="13">
    <source>
        <dbReference type="Proteomes" id="UP000017836"/>
    </source>
</evidence>
<dbReference type="PANTHER" id="PTHR46913:SF22">
    <property type="entry name" value="RING-TYPE E3 UBIQUITIN TRANSFERASE"/>
    <property type="match status" value="1"/>
</dbReference>
<dbReference type="HOGENOM" id="CLU_013137_15_10_1"/>
<evidence type="ECO:0000256" key="1">
    <source>
        <dbReference type="ARBA" id="ARBA00000900"/>
    </source>
</evidence>
<dbReference type="OMA" id="TERPECS"/>
<dbReference type="Proteomes" id="UP000017836">
    <property type="component" value="Unassembled WGS sequence"/>
</dbReference>
<dbReference type="PANTHER" id="PTHR46913">
    <property type="entry name" value="RING-H2 FINGER PROTEIN ATL16"/>
    <property type="match status" value="1"/>
</dbReference>
<dbReference type="EC" id="2.3.2.27" evidence="3"/>
<evidence type="ECO:0000256" key="9">
    <source>
        <dbReference type="PROSITE-ProRule" id="PRU00175"/>
    </source>
</evidence>
<dbReference type="UniPathway" id="UPA00143"/>
<evidence type="ECO:0000256" key="6">
    <source>
        <dbReference type="ARBA" id="ARBA00022771"/>
    </source>
</evidence>
<dbReference type="SMART" id="SM00184">
    <property type="entry name" value="RING"/>
    <property type="match status" value="1"/>
</dbReference>
<dbReference type="EMBL" id="KI394858">
    <property type="protein sequence ID" value="ERN00532.1"/>
    <property type="molecule type" value="Genomic_DNA"/>
</dbReference>
<organism evidence="12 13">
    <name type="scientific">Amborella trichopoda</name>
    <dbReference type="NCBI Taxonomy" id="13333"/>
    <lineage>
        <taxon>Eukaryota</taxon>
        <taxon>Viridiplantae</taxon>
        <taxon>Streptophyta</taxon>
        <taxon>Embryophyta</taxon>
        <taxon>Tracheophyta</taxon>
        <taxon>Spermatophyta</taxon>
        <taxon>Magnoliopsida</taxon>
        <taxon>Amborellales</taxon>
        <taxon>Amborellaceae</taxon>
        <taxon>Amborella</taxon>
    </lineage>
</organism>
<evidence type="ECO:0000256" key="3">
    <source>
        <dbReference type="ARBA" id="ARBA00012483"/>
    </source>
</evidence>
<proteinExistence type="predicted"/>